<reference evidence="7 8" key="1">
    <citation type="submission" date="2019-08" db="EMBL/GenBank/DDBJ databases">
        <authorList>
            <person name="Seo Y.L."/>
        </authorList>
    </citation>
    <scope>NUCLEOTIDE SEQUENCE [LARGE SCALE GENOMIC DNA]</scope>
    <source>
        <strain evidence="7 8">MaA-C15</strain>
    </source>
</reference>
<evidence type="ECO:0000256" key="4">
    <source>
        <dbReference type="ARBA" id="ARBA00023159"/>
    </source>
</evidence>
<evidence type="ECO:0000259" key="6">
    <source>
        <dbReference type="PROSITE" id="PS01124"/>
    </source>
</evidence>
<dbReference type="PROSITE" id="PS01124">
    <property type="entry name" value="HTH_ARAC_FAMILY_2"/>
    <property type="match status" value="1"/>
</dbReference>
<dbReference type="Gene3D" id="2.60.120.10">
    <property type="entry name" value="Jelly Rolls"/>
    <property type="match status" value="1"/>
</dbReference>
<dbReference type="SMART" id="SM00342">
    <property type="entry name" value="HTH_ARAC"/>
    <property type="match status" value="1"/>
</dbReference>
<keyword evidence="1" id="KW-0963">Cytoplasm</keyword>
<keyword evidence="5" id="KW-0804">Transcription</keyword>
<keyword evidence="2" id="KW-0805">Transcription regulation</keyword>
<name>A0A5D4GYG6_9HYPH</name>
<keyword evidence="4" id="KW-0010">Activator</keyword>
<dbReference type="InterPro" id="IPR003313">
    <property type="entry name" value="AraC-bd"/>
</dbReference>
<dbReference type="Gene3D" id="1.10.10.60">
    <property type="entry name" value="Homeodomain-like"/>
    <property type="match status" value="1"/>
</dbReference>
<dbReference type="SUPFAM" id="SSF46689">
    <property type="entry name" value="Homeodomain-like"/>
    <property type="match status" value="1"/>
</dbReference>
<gene>
    <name evidence="7" type="ORF">FY036_10905</name>
</gene>
<evidence type="ECO:0000313" key="8">
    <source>
        <dbReference type="Proteomes" id="UP000323258"/>
    </source>
</evidence>
<dbReference type="RefSeq" id="WP_148914761.1">
    <property type="nucleotide sequence ID" value="NZ_VSZS01000062.1"/>
</dbReference>
<dbReference type="OrthoDB" id="9814125at2"/>
<keyword evidence="3" id="KW-0238">DNA-binding</keyword>
<protein>
    <submittedName>
        <fullName evidence="7">Helix-turn-helix domain-containing protein</fullName>
    </submittedName>
</protein>
<dbReference type="Proteomes" id="UP000323258">
    <property type="component" value="Unassembled WGS sequence"/>
</dbReference>
<feature type="domain" description="HTH araC/xylS-type" evidence="6">
    <location>
        <begin position="189"/>
        <end position="287"/>
    </location>
</feature>
<dbReference type="CDD" id="cd06999">
    <property type="entry name" value="cupin_HpaA-like_N"/>
    <property type="match status" value="1"/>
</dbReference>
<evidence type="ECO:0000256" key="1">
    <source>
        <dbReference type="ARBA" id="ARBA00022490"/>
    </source>
</evidence>
<dbReference type="PANTHER" id="PTHR46796">
    <property type="entry name" value="HTH-TYPE TRANSCRIPTIONAL ACTIVATOR RHAS-RELATED"/>
    <property type="match status" value="1"/>
</dbReference>
<keyword evidence="8" id="KW-1185">Reference proteome</keyword>
<dbReference type="InterPro" id="IPR014710">
    <property type="entry name" value="RmlC-like_jellyroll"/>
</dbReference>
<dbReference type="InterPro" id="IPR009057">
    <property type="entry name" value="Homeodomain-like_sf"/>
</dbReference>
<reference evidence="7 8" key="2">
    <citation type="submission" date="2019-09" db="EMBL/GenBank/DDBJ databases">
        <title>Mesorhizobium sp. MaA-C15 isolated from Microcystis aeruginosa.</title>
        <authorList>
            <person name="Jeong S.E."/>
            <person name="Jin H.M."/>
            <person name="Jeon C.O."/>
        </authorList>
    </citation>
    <scope>NUCLEOTIDE SEQUENCE [LARGE SCALE GENOMIC DNA]</scope>
    <source>
        <strain evidence="7 8">MaA-C15</strain>
    </source>
</reference>
<dbReference type="InterPro" id="IPR020449">
    <property type="entry name" value="Tscrpt_reg_AraC-type_HTH"/>
</dbReference>
<dbReference type="SUPFAM" id="SSF51215">
    <property type="entry name" value="Regulatory protein AraC"/>
    <property type="match status" value="1"/>
</dbReference>
<dbReference type="InterPro" id="IPR037923">
    <property type="entry name" value="HTH-like"/>
</dbReference>
<evidence type="ECO:0000256" key="5">
    <source>
        <dbReference type="ARBA" id="ARBA00023163"/>
    </source>
</evidence>
<evidence type="ECO:0000256" key="2">
    <source>
        <dbReference type="ARBA" id="ARBA00023015"/>
    </source>
</evidence>
<dbReference type="Pfam" id="PF12833">
    <property type="entry name" value="HTH_18"/>
    <property type="match status" value="1"/>
</dbReference>
<dbReference type="GO" id="GO:0043565">
    <property type="term" value="F:sequence-specific DNA binding"/>
    <property type="evidence" value="ECO:0007669"/>
    <property type="project" value="InterPro"/>
</dbReference>
<dbReference type="PANTHER" id="PTHR46796:SF13">
    <property type="entry name" value="HTH-TYPE TRANSCRIPTIONAL ACTIVATOR RHAS"/>
    <property type="match status" value="1"/>
</dbReference>
<proteinExistence type="predicted"/>
<evidence type="ECO:0000313" key="7">
    <source>
        <dbReference type="EMBL" id="TYR32315.1"/>
    </source>
</evidence>
<dbReference type="InterPro" id="IPR018060">
    <property type="entry name" value="HTH_AraC"/>
</dbReference>
<comment type="caution">
    <text evidence="7">The sequence shown here is derived from an EMBL/GenBank/DDBJ whole genome shotgun (WGS) entry which is preliminary data.</text>
</comment>
<accession>A0A5D4GYG6</accession>
<dbReference type="EMBL" id="VSZS01000062">
    <property type="protein sequence ID" value="TYR32315.1"/>
    <property type="molecule type" value="Genomic_DNA"/>
</dbReference>
<dbReference type="PRINTS" id="PR00032">
    <property type="entry name" value="HTHARAC"/>
</dbReference>
<dbReference type="Pfam" id="PF02311">
    <property type="entry name" value="AraC_binding"/>
    <property type="match status" value="1"/>
</dbReference>
<evidence type="ECO:0000256" key="3">
    <source>
        <dbReference type="ARBA" id="ARBA00023125"/>
    </source>
</evidence>
<sequence>MTTSIPSYRLYREESGESGDFWIHSETIPERTHLHNWEIAQHRHDSFFQIFLLTAGEGEIVGEQQVRRFVAPCALFIPPGAVHGFRFSRQIDGLVVTALGDRLASIAAAERRIAGFVAQTRIVALHGEEIDASFAIDSVTRLHEELLGRAPGRMLLLEPLMTAAVVALARADRGVEAASETADDGGRIEALLTMIAAHFREHPPVAFYAAQLGLSPAHLNRVTRAATGFSVQGLAARHVVEAARRDLVFTPTPIQAIAYSLGFADPAYFNRFFRRHAGVTPGAFRERERRRLAV</sequence>
<organism evidence="7 8">
    <name type="scientific">Neoaquamicrobium microcysteis</name>
    <dbReference type="NCBI Taxonomy" id="2682781"/>
    <lineage>
        <taxon>Bacteria</taxon>
        <taxon>Pseudomonadati</taxon>
        <taxon>Pseudomonadota</taxon>
        <taxon>Alphaproteobacteria</taxon>
        <taxon>Hyphomicrobiales</taxon>
        <taxon>Phyllobacteriaceae</taxon>
        <taxon>Neoaquamicrobium</taxon>
    </lineage>
</organism>
<dbReference type="GO" id="GO:0003700">
    <property type="term" value="F:DNA-binding transcription factor activity"/>
    <property type="evidence" value="ECO:0007669"/>
    <property type="project" value="InterPro"/>
</dbReference>
<dbReference type="InterPro" id="IPR050204">
    <property type="entry name" value="AraC_XylS_family_regulators"/>
</dbReference>
<dbReference type="InterPro" id="IPR047264">
    <property type="entry name" value="Cupin_HpaA-like_N"/>
</dbReference>
<dbReference type="AlphaFoldDB" id="A0A5D4GYG6"/>